<accession>A0AB39QX31</accession>
<evidence type="ECO:0000313" key="2">
    <source>
        <dbReference type="EMBL" id="XDQ47144.1"/>
    </source>
</evidence>
<dbReference type="EMBL" id="CP163441">
    <property type="protein sequence ID" value="XDQ47144.1"/>
    <property type="molecule type" value="Genomic_DNA"/>
</dbReference>
<gene>
    <name evidence="2" type="ORF">AB5J52_35475</name>
</gene>
<dbReference type="RefSeq" id="WP_369226124.1">
    <property type="nucleotide sequence ID" value="NZ_CP163441.1"/>
</dbReference>
<organism evidence="2">
    <name type="scientific">Streptomyces sp. R39</name>
    <dbReference type="NCBI Taxonomy" id="3238631"/>
    <lineage>
        <taxon>Bacteria</taxon>
        <taxon>Bacillati</taxon>
        <taxon>Actinomycetota</taxon>
        <taxon>Actinomycetes</taxon>
        <taxon>Kitasatosporales</taxon>
        <taxon>Streptomycetaceae</taxon>
        <taxon>Streptomyces</taxon>
    </lineage>
</organism>
<evidence type="ECO:0000256" key="1">
    <source>
        <dbReference type="SAM" id="MobiDB-lite"/>
    </source>
</evidence>
<name>A0AB39QX31_9ACTN</name>
<dbReference type="AlphaFoldDB" id="A0AB39QX31"/>
<feature type="region of interest" description="Disordered" evidence="1">
    <location>
        <begin position="1"/>
        <end position="46"/>
    </location>
</feature>
<sequence length="46" mass="4739">MSAAAVLAAEGRRDGGGAVDPRFGPAGECGGDRLTDAWTARRRHEA</sequence>
<protein>
    <submittedName>
        <fullName evidence="2">Uncharacterized protein</fullName>
    </submittedName>
</protein>
<proteinExistence type="predicted"/>
<reference evidence="2" key="1">
    <citation type="submission" date="2024-07" db="EMBL/GenBank/DDBJ databases">
        <authorList>
            <person name="Yu S.T."/>
        </authorList>
    </citation>
    <scope>NUCLEOTIDE SEQUENCE</scope>
    <source>
        <strain evidence="2">R39</strain>
    </source>
</reference>